<dbReference type="PANTHER" id="PTHR43790">
    <property type="entry name" value="CARBOHYDRATE TRANSPORT ATP-BINDING PROTEIN MG119-RELATED"/>
    <property type="match status" value="1"/>
</dbReference>
<evidence type="ECO:0000313" key="6">
    <source>
        <dbReference type="EMBL" id="GFO88265.1"/>
    </source>
</evidence>
<organism evidence="6 7">
    <name type="scientific">Butyricicoccus faecihominis</name>
    <dbReference type="NCBI Taxonomy" id="1712515"/>
    <lineage>
        <taxon>Bacteria</taxon>
        <taxon>Bacillati</taxon>
        <taxon>Bacillota</taxon>
        <taxon>Clostridia</taxon>
        <taxon>Eubacteriales</taxon>
        <taxon>Butyricicoccaceae</taxon>
        <taxon>Butyricicoccus</taxon>
    </lineage>
</organism>
<feature type="transmembrane region" description="Helical" evidence="5">
    <location>
        <begin position="291"/>
        <end position="311"/>
    </location>
</feature>
<keyword evidence="2" id="KW-0677">Repeat</keyword>
<evidence type="ECO:0008006" key="8">
    <source>
        <dbReference type="Google" id="ProtNLM"/>
    </source>
</evidence>
<dbReference type="InterPro" id="IPR027417">
    <property type="entry name" value="P-loop_NTPase"/>
</dbReference>
<keyword evidence="5" id="KW-1133">Transmembrane helix</keyword>
<keyword evidence="5" id="KW-0472">Membrane</keyword>
<dbReference type="EMBL" id="BLYJ01000015">
    <property type="protein sequence ID" value="GFO88265.1"/>
    <property type="molecule type" value="Genomic_DNA"/>
</dbReference>
<keyword evidence="7" id="KW-1185">Reference proteome</keyword>
<keyword evidence="3" id="KW-0547">Nucleotide-binding</keyword>
<dbReference type="Gene3D" id="3.40.50.300">
    <property type="entry name" value="P-loop containing nucleotide triphosphate hydrolases"/>
    <property type="match status" value="2"/>
</dbReference>
<dbReference type="SUPFAM" id="SSF52540">
    <property type="entry name" value="P-loop containing nucleoside triphosphate hydrolases"/>
    <property type="match status" value="2"/>
</dbReference>
<evidence type="ECO:0000256" key="3">
    <source>
        <dbReference type="ARBA" id="ARBA00022741"/>
    </source>
</evidence>
<evidence type="ECO:0000256" key="5">
    <source>
        <dbReference type="SAM" id="Phobius"/>
    </source>
</evidence>
<comment type="caution">
    <text evidence="6">The sequence shown here is derived from an EMBL/GenBank/DDBJ whole genome shotgun (WGS) entry which is preliminary data.</text>
</comment>
<evidence type="ECO:0000313" key="7">
    <source>
        <dbReference type="Proteomes" id="UP000620147"/>
    </source>
</evidence>
<dbReference type="InterPro" id="IPR050107">
    <property type="entry name" value="ABC_carbohydrate_import_ATPase"/>
</dbReference>
<keyword evidence="1" id="KW-0813">Transport</keyword>
<keyword evidence="4" id="KW-0067">ATP-binding</keyword>
<protein>
    <recommendedName>
        <fullName evidence="8">ABC transporter domain-containing protein</fullName>
    </recommendedName>
</protein>
<keyword evidence="5" id="KW-0812">Transmembrane</keyword>
<name>A0ABQ1DZW7_9FIRM</name>
<gene>
    <name evidence="6" type="ORF">BUFA31_14290</name>
</gene>
<proteinExistence type="predicted"/>
<reference evidence="6 7" key="1">
    <citation type="submission" date="2020-06" db="EMBL/GenBank/DDBJ databases">
        <title>Characterization of fructooligosaccharide metabolism and fructooligosaccharide-degrading enzymes in human commensal butyrate producers.</title>
        <authorList>
            <person name="Tanno H."/>
            <person name="Fujii T."/>
            <person name="Hirano K."/>
            <person name="Maeno S."/>
            <person name="Tonozuka T."/>
            <person name="Sakamoto M."/>
            <person name="Ohkuma M."/>
            <person name="Tochio T."/>
            <person name="Endo A."/>
        </authorList>
    </citation>
    <scope>NUCLEOTIDE SEQUENCE [LARGE SCALE GENOMIC DNA]</scope>
    <source>
        <strain evidence="6 7">JCM 31056</strain>
    </source>
</reference>
<evidence type="ECO:0000256" key="1">
    <source>
        <dbReference type="ARBA" id="ARBA00022448"/>
    </source>
</evidence>
<evidence type="ECO:0000256" key="2">
    <source>
        <dbReference type="ARBA" id="ARBA00022737"/>
    </source>
</evidence>
<accession>A0ABQ1DZW7</accession>
<sequence>MHRKNIDELSKQVFEHYGIGCEPHARGSSITNEQRLEISICRALLCGAKVLICREAGEGLDRDELIRFAAFLHQLRDEGVSVIVFNSSVSKVLQYADRIAVMRGGMICWERLRKDMTAYGIHQRLRISSTGVSPKERTVPRLYLSLQEICLIDNDIAPFSVDLYTGRAAGVLCGGLTGRGIIYRMFSGQGQTEGIAMQDGRMYHLADWRQRHADEICCMGPRFWEKGVFENLTAAENIVFRSMNRFRERGDVINRRMLRLALRDFAAEMGFDPEGLDVYPRHLSSRMRDQLVLLRVMFAPVGLLVLDYPFYTIDEQIKAELLHCIAVLRARGTAVLWSSNDRSVLQDNCESVTVCE</sequence>
<dbReference type="PANTHER" id="PTHR43790:SF9">
    <property type="entry name" value="GALACTOFURANOSE TRANSPORTER ATP-BINDING PROTEIN YTFR"/>
    <property type="match status" value="1"/>
</dbReference>
<dbReference type="Proteomes" id="UP000620147">
    <property type="component" value="Unassembled WGS sequence"/>
</dbReference>
<evidence type="ECO:0000256" key="4">
    <source>
        <dbReference type="ARBA" id="ARBA00022840"/>
    </source>
</evidence>